<organism evidence="1 2">
    <name type="scientific">Thermococcus barophilus</name>
    <dbReference type="NCBI Taxonomy" id="55802"/>
    <lineage>
        <taxon>Archaea</taxon>
        <taxon>Methanobacteriati</taxon>
        <taxon>Methanobacteriota</taxon>
        <taxon>Thermococci</taxon>
        <taxon>Thermococcales</taxon>
        <taxon>Thermococcaceae</taxon>
        <taxon>Thermococcus</taxon>
    </lineage>
</organism>
<dbReference type="STRING" id="55802.TBCH5v1_2477"/>
<sequence>MVVVSNTSPLIVLSNMGQLDLLKFLFGRIIVPRGVAEEFGEPLPEWVEVKDVQNRIVVKLLQEKLHKGESEAIALAIELNADLVIIDDKAARNTASSLGLKVIGTAGLILLGKKKGYYREIGPVIESLMGRGFRLSRDVVEQILREAGEL</sequence>
<protein>
    <recommendedName>
        <fullName evidence="3">Nucleic acid-binding protein</fullName>
    </recommendedName>
</protein>
<dbReference type="Pfam" id="PF11848">
    <property type="entry name" value="DUF3368"/>
    <property type="match status" value="1"/>
</dbReference>
<dbReference type="InterPro" id="IPR021799">
    <property type="entry name" value="PIN-like_prokaryotic"/>
</dbReference>
<dbReference type="GeneID" id="26137691"/>
<dbReference type="PATRIC" id="fig|55802.8.peg.2463"/>
<dbReference type="Gene3D" id="3.40.50.1010">
    <property type="entry name" value="5'-nuclease"/>
    <property type="match status" value="1"/>
</dbReference>
<reference evidence="1 2" key="1">
    <citation type="journal article" date="2016" name="Genome Announc.">
        <title>Complete genome sequence of the hyperthermophilic and piezophilic archaeon Thermococcus barophilus Ch5, capable of growth at the expense of hydrogenogenesis from carbon monoxide and formate.</title>
        <authorList>
            <person name="Oger P."/>
            <person name="Sokolova T.G."/>
            <person name="Kozhevnikova D.A."/>
            <person name="Taranov E.A."/>
            <person name="Vannier P."/>
            <person name="Lee H.S."/>
            <person name="Kwon K.K."/>
            <person name="Kang S.G."/>
            <person name="Lee J.H."/>
            <person name="Bonch-Osmolovskaya E.A."/>
            <person name="Lebedinsky A.V."/>
        </authorList>
    </citation>
    <scope>NUCLEOTIDE SEQUENCE [LARGE SCALE GENOMIC DNA]</scope>
    <source>
        <strain evidence="2">Ch5</strain>
    </source>
</reference>
<dbReference type="RefSeq" id="WP_056934764.1">
    <property type="nucleotide sequence ID" value="NZ_CP013050.1"/>
</dbReference>
<proteinExistence type="predicted"/>
<dbReference type="EMBL" id="CP013050">
    <property type="protein sequence ID" value="ALM76368.1"/>
    <property type="molecule type" value="Genomic_DNA"/>
</dbReference>
<dbReference type="Proteomes" id="UP000066042">
    <property type="component" value="Chromosome"/>
</dbReference>
<gene>
    <name evidence="1" type="ORF">TBCH5v1_2477</name>
</gene>
<accession>A0A0S1XFB0</accession>
<evidence type="ECO:0000313" key="1">
    <source>
        <dbReference type="EMBL" id="ALM76368.1"/>
    </source>
</evidence>
<dbReference type="PANTHER" id="PTHR39550">
    <property type="entry name" value="SLL0658 PROTEIN"/>
    <property type="match status" value="1"/>
</dbReference>
<name>A0A0S1XFB0_THEBA</name>
<evidence type="ECO:0000313" key="2">
    <source>
        <dbReference type="Proteomes" id="UP000066042"/>
    </source>
</evidence>
<evidence type="ECO:0008006" key="3">
    <source>
        <dbReference type="Google" id="ProtNLM"/>
    </source>
</evidence>
<dbReference type="PANTHER" id="PTHR39550:SF1">
    <property type="entry name" value="SLL0658 PROTEIN"/>
    <property type="match status" value="1"/>
</dbReference>
<dbReference type="AlphaFoldDB" id="A0A0S1XFB0"/>